<dbReference type="FunFam" id="1.25.40.10:FF:000090">
    <property type="entry name" value="Pentatricopeptide repeat-containing protein, chloroplastic"/>
    <property type="match status" value="1"/>
</dbReference>
<dbReference type="GO" id="GO:0003714">
    <property type="term" value="F:transcription corepressor activity"/>
    <property type="evidence" value="ECO:0007669"/>
    <property type="project" value="TreeGrafter"/>
</dbReference>
<keyword evidence="3" id="KW-0677">Repeat</keyword>
<dbReference type="Pfam" id="PF14432">
    <property type="entry name" value="DYW_deaminase"/>
    <property type="match status" value="1"/>
</dbReference>
<dbReference type="SUPFAM" id="SSF46689">
    <property type="entry name" value="Homeodomain-like"/>
    <property type="match status" value="1"/>
</dbReference>
<dbReference type="InterPro" id="IPR002885">
    <property type="entry name" value="PPR_rpt"/>
</dbReference>
<feature type="domain" description="SANT" evidence="12">
    <location>
        <begin position="1058"/>
        <end position="1105"/>
    </location>
</feature>
<evidence type="ECO:0000313" key="13">
    <source>
        <dbReference type="EMBL" id="KAJ0976236.1"/>
    </source>
</evidence>
<keyword evidence="6" id="KW-0539">Nucleus</keyword>
<evidence type="ECO:0000256" key="2">
    <source>
        <dbReference type="ARBA" id="ARBA00006019"/>
    </source>
</evidence>
<dbReference type="InterPro" id="IPR036317">
    <property type="entry name" value="Cullin_homology_sf"/>
</dbReference>
<feature type="region of interest" description="Disordered" evidence="10">
    <location>
        <begin position="1616"/>
        <end position="1636"/>
    </location>
</feature>
<accession>A0A9D5CMQ3</accession>
<dbReference type="SUPFAM" id="SSF75632">
    <property type="entry name" value="Cullin homology domain"/>
    <property type="match status" value="1"/>
</dbReference>
<evidence type="ECO:0000259" key="12">
    <source>
        <dbReference type="PROSITE" id="PS51293"/>
    </source>
</evidence>
<dbReference type="Gene3D" id="1.25.40.10">
    <property type="entry name" value="Tetratricopeptide repeat domain"/>
    <property type="match status" value="3"/>
</dbReference>
<dbReference type="PROSITE" id="PS50069">
    <property type="entry name" value="CULLIN_2"/>
    <property type="match status" value="1"/>
</dbReference>
<proteinExistence type="inferred from homology"/>
<dbReference type="GO" id="GO:0006511">
    <property type="term" value="P:ubiquitin-dependent protein catabolic process"/>
    <property type="evidence" value="ECO:0007669"/>
    <property type="project" value="InterPro"/>
</dbReference>
<comment type="similarity">
    <text evidence="2 7 9">Belongs to the cullin family.</text>
</comment>
<gene>
    <name evidence="13" type="ORF">J5N97_018201</name>
</gene>
<dbReference type="Pfam" id="PF25826">
    <property type="entry name" value="DUF7952"/>
    <property type="match status" value="1"/>
</dbReference>
<dbReference type="Pfam" id="PF01535">
    <property type="entry name" value="PPR"/>
    <property type="match status" value="2"/>
</dbReference>
<comment type="caution">
    <text evidence="13">The sequence shown here is derived from an EMBL/GenBank/DDBJ whole genome shotgun (WGS) entry which is preliminary data.</text>
</comment>
<protein>
    <recommendedName>
        <fullName evidence="15">SANT domain-containing protein</fullName>
    </recommendedName>
</protein>
<dbReference type="SMART" id="SM00182">
    <property type="entry name" value="CULLIN"/>
    <property type="match status" value="1"/>
</dbReference>
<evidence type="ECO:0000256" key="6">
    <source>
        <dbReference type="ARBA" id="ARBA00023242"/>
    </source>
</evidence>
<name>A0A9D5CMQ3_9LILI</name>
<feature type="compositionally biased region" description="Low complexity" evidence="10">
    <location>
        <begin position="1410"/>
        <end position="1420"/>
    </location>
</feature>
<dbReference type="NCBIfam" id="TIGR00756">
    <property type="entry name" value="PPR"/>
    <property type="match status" value="1"/>
</dbReference>
<evidence type="ECO:0000256" key="7">
    <source>
        <dbReference type="PROSITE-ProRule" id="PRU00330"/>
    </source>
</evidence>
<dbReference type="Pfam" id="PF24662">
    <property type="entry name" value="DUF7650"/>
    <property type="match status" value="1"/>
</dbReference>
<dbReference type="InterPro" id="IPR046848">
    <property type="entry name" value="E_motif"/>
</dbReference>
<dbReference type="Gene3D" id="1.20.1310.10">
    <property type="entry name" value="Cullin Repeats"/>
    <property type="match status" value="2"/>
</dbReference>
<dbReference type="InterPro" id="IPR017884">
    <property type="entry name" value="SANT_dom"/>
</dbReference>
<dbReference type="Gene3D" id="4.10.1030.10">
    <property type="entry name" value="Ring Box Chain A, domain 5"/>
    <property type="match status" value="1"/>
</dbReference>
<dbReference type="InterPro" id="IPR057712">
    <property type="entry name" value="DUF7952"/>
</dbReference>
<keyword evidence="5" id="KW-0804">Transcription</keyword>
<dbReference type="SUPFAM" id="SSF74788">
    <property type="entry name" value="Cullin repeat-like"/>
    <property type="match status" value="1"/>
</dbReference>
<feature type="region of interest" description="Disordered" evidence="10">
    <location>
        <begin position="1655"/>
        <end position="1706"/>
    </location>
</feature>
<reference evidence="13" key="2">
    <citation type="journal article" date="2022" name="Hortic Res">
        <title>The genome of Dioscorea zingiberensis sheds light on the biosynthesis, origin and evolution of the medicinally important diosgenin saponins.</title>
        <authorList>
            <person name="Li Y."/>
            <person name="Tan C."/>
            <person name="Li Z."/>
            <person name="Guo J."/>
            <person name="Li S."/>
            <person name="Chen X."/>
            <person name="Wang C."/>
            <person name="Dai X."/>
            <person name="Yang H."/>
            <person name="Song W."/>
            <person name="Hou L."/>
            <person name="Xu J."/>
            <person name="Tong Z."/>
            <person name="Xu A."/>
            <person name="Yuan X."/>
            <person name="Wang W."/>
            <person name="Yang Q."/>
            <person name="Chen L."/>
            <person name="Sun Z."/>
            <person name="Wang K."/>
            <person name="Pan B."/>
            <person name="Chen J."/>
            <person name="Bao Y."/>
            <person name="Liu F."/>
            <person name="Qi X."/>
            <person name="Gang D.R."/>
            <person name="Wen J."/>
            <person name="Li J."/>
        </authorList>
    </citation>
    <scope>NUCLEOTIDE SEQUENCE</scope>
    <source>
        <strain evidence="13">Dzin_1.0</strain>
    </source>
</reference>
<feature type="region of interest" description="Disordered" evidence="10">
    <location>
        <begin position="1392"/>
        <end position="1439"/>
    </location>
</feature>
<evidence type="ECO:0000313" key="14">
    <source>
        <dbReference type="Proteomes" id="UP001085076"/>
    </source>
</evidence>
<dbReference type="FunFam" id="1.25.40.10:FF:000344">
    <property type="entry name" value="Pentatricopeptide repeat-containing protein"/>
    <property type="match status" value="1"/>
</dbReference>
<keyword evidence="4" id="KW-0805">Transcription regulation</keyword>
<dbReference type="PROSITE" id="PS51293">
    <property type="entry name" value="SANT"/>
    <property type="match status" value="1"/>
</dbReference>
<dbReference type="Pfam" id="PF00888">
    <property type="entry name" value="Cullin"/>
    <property type="match status" value="1"/>
</dbReference>
<dbReference type="PANTHER" id="PTHR13859:SF11">
    <property type="entry name" value="GRUNGE, ISOFORM J"/>
    <property type="match status" value="1"/>
</dbReference>
<dbReference type="GO" id="GO:0031625">
    <property type="term" value="F:ubiquitin protein ligase binding"/>
    <property type="evidence" value="ECO:0007669"/>
    <property type="project" value="InterPro"/>
</dbReference>
<evidence type="ECO:0000256" key="1">
    <source>
        <dbReference type="ARBA" id="ARBA00004123"/>
    </source>
</evidence>
<comment type="subcellular location">
    <subcellularLocation>
        <location evidence="1">Nucleus</location>
    </subcellularLocation>
</comment>
<evidence type="ECO:0000256" key="10">
    <source>
        <dbReference type="SAM" id="MobiDB-lite"/>
    </source>
</evidence>
<evidence type="ECO:0000256" key="8">
    <source>
        <dbReference type="PROSITE-ProRule" id="PRU00708"/>
    </source>
</evidence>
<dbReference type="InterPro" id="IPR056067">
    <property type="entry name" value="DUF7650"/>
</dbReference>
<evidence type="ECO:0000256" key="3">
    <source>
        <dbReference type="ARBA" id="ARBA00022737"/>
    </source>
</evidence>
<evidence type="ECO:0000256" key="9">
    <source>
        <dbReference type="RuleBase" id="RU003829"/>
    </source>
</evidence>
<evidence type="ECO:0000256" key="5">
    <source>
        <dbReference type="ARBA" id="ARBA00023163"/>
    </source>
</evidence>
<dbReference type="GO" id="GO:0008270">
    <property type="term" value="F:zinc ion binding"/>
    <property type="evidence" value="ECO:0007669"/>
    <property type="project" value="InterPro"/>
</dbReference>
<feature type="domain" description="Cullin family profile" evidence="11">
    <location>
        <begin position="620"/>
        <end position="800"/>
    </location>
</feature>
<dbReference type="PANTHER" id="PTHR13859">
    <property type="entry name" value="ATROPHIN-RELATED"/>
    <property type="match status" value="1"/>
</dbReference>
<dbReference type="GO" id="GO:0005634">
    <property type="term" value="C:nucleus"/>
    <property type="evidence" value="ECO:0007669"/>
    <property type="project" value="UniProtKB-SubCell"/>
</dbReference>
<dbReference type="OrthoDB" id="1634742at2759"/>
<feature type="compositionally biased region" description="Low complexity" evidence="10">
    <location>
        <begin position="1616"/>
        <end position="1627"/>
    </location>
</feature>
<dbReference type="InterPro" id="IPR016159">
    <property type="entry name" value="Cullin_repeat-like_dom_sf"/>
</dbReference>
<dbReference type="PROSITE" id="PS51375">
    <property type="entry name" value="PPR"/>
    <property type="match status" value="1"/>
</dbReference>
<keyword evidence="14" id="KW-1185">Reference proteome</keyword>
<evidence type="ECO:0008006" key="15">
    <source>
        <dbReference type="Google" id="ProtNLM"/>
    </source>
</evidence>
<dbReference type="EMBL" id="JAGGNH010000004">
    <property type="protein sequence ID" value="KAJ0976236.1"/>
    <property type="molecule type" value="Genomic_DNA"/>
</dbReference>
<dbReference type="Proteomes" id="UP001085076">
    <property type="component" value="Miscellaneous, Linkage group lg04"/>
</dbReference>
<evidence type="ECO:0000256" key="4">
    <source>
        <dbReference type="ARBA" id="ARBA00023015"/>
    </source>
</evidence>
<dbReference type="Pfam" id="PF20431">
    <property type="entry name" value="E_motif"/>
    <property type="match status" value="1"/>
</dbReference>
<dbReference type="InterPro" id="IPR032867">
    <property type="entry name" value="DYW_dom"/>
</dbReference>
<dbReference type="InterPro" id="IPR001373">
    <property type="entry name" value="Cullin_N"/>
</dbReference>
<sequence>MAGCIDGGRPEQAVGLFREMFVCGVWPNSFTFATAINACAHLADVRRGKEIHAHMETLGLQLDLVVATSLIGMYGKATDTVSARRVFDKMMNKNIISWCSMVSTYAQNACGYDALTLFSKFLGLDMRPSPFMLSSVANACASIGRLSSGRSIHALVVRHDHEGNEVIAGALIDMYSKCGCFDYSSKVFHRIQRPSLVPYTSMIVAAAKYGQAQSSLNVFNEMLDRGIKPNSVTLLGVLLACSHCGLISTGLAYLKSMQREHGITPSAKHYTCAVDMLGRAGQLDEAYELSKEFQAEGEDVLLLWSTLLAASRTHRRLDIVAKAEQRLAVFDRDVAGAYVLMSNAYELAGEWNNAVKVRSEMRRKGIQKDPGCSWVEIKDMVYVFYAGEVAQCARGAEVVELLRELEVRMESRGYVGRNVEMVADETEEGMEDMVGIHSERLALGFGLVSVSKGMTIRVMKNLRMCKDCHERFKMISDIVGRDFVVRDLNRFHHFKAGVARHELLIVHHKQLLEKEHSGLKVLLQHGKVEDLKRMYELFSHTKGGLGLISSVFVKFFTEIGIALIEQAAVGERKVYLEGILQLYDEFASYITYYFNDNTAFYKALAEAFEVLCNKDKCGMTTAWMLSRFVHNILKKGGRRNKLSDPAIKEKLEKMSKLVSYIHEKDLFVEFHRKNLALRLLHDKNSNMEHESYFALQHKTQNGDQLTSKIKNMINDFSLTREIQIDFKNLKKHRHEKSDDHSFDMVVSVLTARLWPSLDSSALRLIGFVHISAHGVEVFKEFYVSQNKKKKLTWSHSLGNGSWGLICAAVVSLTFGLSFRIQLSNLLRGKRAFLSLLTVPSMDLIEINYNDEVLNQEQGCSAETSADYLLSLGSSGEDDIYEQDPIVPPRLGDMYQAEIPPLISESERLQLSCTSVNITSVIAADCSISMGLVIPVMWSCCLDEHNRHEQQENLGTAFCAAVPGSMEHKNYGENLICLEGNKMAGILPLESNSHASLSQGTAFKFQCSEGTSIWNKELGGCVRQESKTAAGDFDVCAPLWQPGKAKGCCPLPGKPSTLWTFAESQSFLLGLYIFGKNLDQIRKFMGNKDMGDVLSYYYGKFYKSDAHRRWTESRKIRSRRCVHGARILTGWRQQELLSRLLPSISKDVQDTLLEAIKAFNEGRVSLEELVLSLKTMVSMEVLVQAVGIGQGKRDLTRVVLDPTKTNQTTSIRSDLPSGKACSSLTAEDIVKFLTGNFRLSKARSNDLFWEAVWPRLLARGWHSEQPKDPVLVSAKNVLVFLVPGIKKFSRRKLVKGDHYFDSVSDVLNKVASDPSLIELEIEGSNASGNIKDEDGWDADTQMKQNSLSDHQRHCYLRPRVSNTSEIMKFTIVDTSLDPGMGPKKVRELRSLPVDARQFHSPPVCSPETDSDSSSDQSESADLPLNDEDFNPGISESTKMGNKRISSINNGQFQSDVSDHMSAVSKQRMPVNGHDSNGQLDEFFDEKQSFKVMKSQSSGQHDYLAPAVKRRRLTACKQAESKHHTSSFPQGYQVKKEEIAYESKPLKPSESISGGAGPSRMSSFYSFPRGHHVKKEETSCELKSLERTESMSTVAADPSGRKFSISFPEMSTRYIPSGTFSSNTSSSSTVPFQEKPQAQTLIDLNVPYLPPDIKTEEQDQLHPVESSSTSETKQQLEGLQASDTSNDLLGAQPSTMNGRRHSTRSRPLTTKVLEAWACGYLSSSNRKGRGGKASPSRSSRRARRNVVTPVSAPTDPNFSSPGLVSDVEMKDEYPIYTNQANMFSECPDQAKGKSNQELLQAFCDFD</sequence>
<dbReference type="InterPro" id="IPR011990">
    <property type="entry name" value="TPR-like_helical_dom_sf"/>
</dbReference>
<organism evidence="13 14">
    <name type="scientific">Dioscorea zingiberensis</name>
    <dbReference type="NCBI Taxonomy" id="325984"/>
    <lineage>
        <taxon>Eukaryota</taxon>
        <taxon>Viridiplantae</taxon>
        <taxon>Streptophyta</taxon>
        <taxon>Embryophyta</taxon>
        <taxon>Tracheophyta</taxon>
        <taxon>Spermatophyta</taxon>
        <taxon>Magnoliopsida</taxon>
        <taxon>Liliopsida</taxon>
        <taxon>Dioscoreales</taxon>
        <taxon>Dioscoreaceae</taxon>
        <taxon>Dioscorea</taxon>
    </lineage>
</organism>
<dbReference type="InterPro" id="IPR016158">
    <property type="entry name" value="Cullin_homology"/>
</dbReference>
<dbReference type="Gene3D" id="1.10.10.60">
    <property type="entry name" value="Homeodomain-like"/>
    <property type="match status" value="1"/>
</dbReference>
<reference evidence="13" key="1">
    <citation type="submission" date="2021-03" db="EMBL/GenBank/DDBJ databases">
        <authorList>
            <person name="Li Z."/>
            <person name="Yang C."/>
        </authorList>
    </citation>
    <scope>NUCLEOTIDE SEQUENCE</scope>
    <source>
        <strain evidence="13">Dzin_1.0</strain>
        <tissue evidence="13">Leaf</tissue>
    </source>
</reference>
<dbReference type="InterPro" id="IPR009057">
    <property type="entry name" value="Homeodomain-like_sf"/>
</dbReference>
<feature type="region of interest" description="Disordered" evidence="10">
    <location>
        <begin position="1722"/>
        <end position="1762"/>
    </location>
</feature>
<feature type="compositionally biased region" description="Polar residues" evidence="10">
    <location>
        <begin position="1663"/>
        <end position="1695"/>
    </location>
</feature>
<dbReference type="Pfam" id="PF13812">
    <property type="entry name" value="PPR_3"/>
    <property type="match status" value="1"/>
</dbReference>
<evidence type="ECO:0000259" key="11">
    <source>
        <dbReference type="PROSITE" id="PS50069"/>
    </source>
</evidence>
<feature type="repeat" description="PPR" evidence="8">
    <location>
        <begin position="195"/>
        <end position="229"/>
    </location>
</feature>